<dbReference type="OrthoDB" id="308357at2"/>
<organism evidence="2 3">
    <name type="scientific">Brachyspira pilosicoli WesB</name>
    <dbReference type="NCBI Taxonomy" id="1161918"/>
    <lineage>
        <taxon>Bacteria</taxon>
        <taxon>Pseudomonadati</taxon>
        <taxon>Spirochaetota</taxon>
        <taxon>Spirochaetia</taxon>
        <taxon>Brachyspirales</taxon>
        <taxon>Brachyspiraceae</taxon>
        <taxon>Brachyspira</taxon>
    </lineage>
</organism>
<evidence type="ECO:0000313" key="2">
    <source>
        <dbReference type="EMBL" id="CCG57430.1"/>
    </source>
</evidence>
<evidence type="ECO:0008006" key="4">
    <source>
        <dbReference type="Google" id="ProtNLM"/>
    </source>
</evidence>
<keyword evidence="1" id="KW-0732">Signal</keyword>
<accession>K0JLY1</accession>
<feature type="chain" id="PRO_5003835484" description="Lipoprotein" evidence="1">
    <location>
        <begin position="25"/>
        <end position="166"/>
    </location>
</feature>
<sequence>MQKQIKIFSTLLTVLVLAVSCANTNPNDPTKTKEELLKQKWQDNDTTYGISQYHITDNKFDSLYNNSVSYSIIIEKIAWNTDNTSGIIYGKYTVNNNNPNYVGKYYAISFKGLADSKVSISGASKNIGTTEKPTYDSSAESLEEAKTKFTEANGYFDFYSDCTAVE</sequence>
<dbReference type="HOGENOM" id="CLU_1683236_0_0_12"/>
<proteinExistence type="predicted"/>
<name>K0JLY1_BRAPL</name>
<dbReference type="Proteomes" id="UP000003759">
    <property type="component" value="Chromosome"/>
</dbReference>
<evidence type="ECO:0000256" key="1">
    <source>
        <dbReference type="SAM" id="SignalP"/>
    </source>
</evidence>
<reference evidence="2 3" key="1">
    <citation type="journal article" date="2012" name="BMC Genomics">
        <title>Comparative genomics of Brachyspira pilosicoli strains: genome rearrangements, reductions and correlation of genetic compliment with phenotypic diversity.</title>
        <authorList>
            <person name="Mappley L.J."/>
            <person name="Black M.L."/>
            <person name="Abuoun M."/>
            <person name="Darby A.C."/>
            <person name="Woodward M.J."/>
            <person name="Parkhill J."/>
            <person name="Turner A.K."/>
            <person name="Bellgard M.I."/>
            <person name="La T."/>
            <person name="Phillips N.D."/>
            <person name="La Ragione R.M."/>
            <person name="Hampson D.J."/>
        </authorList>
    </citation>
    <scope>NUCLEOTIDE SEQUENCE [LARGE SCALE GENOMIC DNA]</scope>
    <source>
        <strain evidence="2">WesB</strain>
    </source>
</reference>
<dbReference type="PATRIC" id="fig|1161918.5.peg.1480"/>
<dbReference type="PROSITE" id="PS51257">
    <property type="entry name" value="PROKAR_LIPOPROTEIN"/>
    <property type="match status" value="1"/>
</dbReference>
<evidence type="ECO:0000313" key="3">
    <source>
        <dbReference type="Proteomes" id="UP000003759"/>
    </source>
</evidence>
<dbReference type="KEGG" id="bpw:WESB_1965"/>
<feature type="signal peptide" evidence="1">
    <location>
        <begin position="1"/>
        <end position="24"/>
    </location>
</feature>
<dbReference type="EMBL" id="HE793032">
    <property type="protein sequence ID" value="CCG57430.1"/>
    <property type="molecule type" value="Genomic_DNA"/>
</dbReference>
<dbReference type="RefSeq" id="WP_014933610.1">
    <property type="nucleotide sequence ID" value="NC_018604.1"/>
</dbReference>
<dbReference type="AlphaFoldDB" id="K0JLY1"/>
<gene>
    <name evidence="2" type="ORF">WESB_1965</name>
</gene>
<protein>
    <recommendedName>
        <fullName evidence="4">Lipoprotein</fullName>
    </recommendedName>
</protein>